<evidence type="ECO:0000313" key="1">
    <source>
        <dbReference type="EMBL" id="KAI4380618.1"/>
    </source>
</evidence>
<organism evidence="1 2">
    <name type="scientific">Melastoma candidum</name>
    <dbReference type="NCBI Taxonomy" id="119954"/>
    <lineage>
        <taxon>Eukaryota</taxon>
        <taxon>Viridiplantae</taxon>
        <taxon>Streptophyta</taxon>
        <taxon>Embryophyta</taxon>
        <taxon>Tracheophyta</taxon>
        <taxon>Spermatophyta</taxon>
        <taxon>Magnoliopsida</taxon>
        <taxon>eudicotyledons</taxon>
        <taxon>Gunneridae</taxon>
        <taxon>Pentapetalae</taxon>
        <taxon>rosids</taxon>
        <taxon>malvids</taxon>
        <taxon>Myrtales</taxon>
        <taxon>Melastomataceae</taxon>
        <taxon>Melastomatoideae</taxon>
        <taxon>Melastomateae</taxon>
        <taxon>Melastoma</taxon>
    </lineage>
</organism>
<reference evidence="2" key="1">
    <citation type="journal article" date="2023" name="Front. Plant Sci.">
        <title>Chromosomal-level genome assembly of Melastoma candidum provides insights into trichome evolution.</title>
        <authorList>
            <person name="Zhong Y."/>
            <person name="Wu W."/>
            <person name="Sun C."/>
            <person name="Zou P."/>
            <person name="Liu Y."/>
            <person name="Dai S."/>
            <person name="Zhou R."/>
        </authorList>
    </citation>
    <scope>NUCLEOTIDE SEQUENCE [LARGE SCALE GENOMIC DNA]</scope>
</reference>
<proteinExistence type="predicted"/>
<sequence>MHINIAGGEQGYRPLHFEGEGSWAAGMGECWVENEKKGGWAENACWVENTKEGGWAENAKDGRDSGEQTEHMRRIKGQPGEEIKKEEQEEKERKLQQNGGAEIMTEEAALLTGNSVGGEEGM</sequence>
<protein>
    <submittedName>
        <fullName evidence="1">Uncharacterized protein</fullName>
    </submittedName>
</protein>
<gene>
    <name evidence="1" type="ORF">MLD38_006788</name>
</gene>
<dbReference type="EMBL" id="CM042882">
    <property type="protein sequence ID" value="KAI4380618.1"/>
    <property type="molecule type" value="Genomic_DNA"/>
</dbReference>
<keyword evidence="2" id="KW-1185">Reference proteome</keyword>
<name>A0ACB9RQC1_9MYRT</name>
<dbReference type="Proteomes" id="UP001057402">
    <property type="component" value="Chromosome 3"/>
</dbReference>
<evidence type="ECO:0000313" key="2">
    <source>
        <dbReference type="Proteomes" id="UP001057402"/>
    </source>
</evidence>
<accession>A0ACB9RQC1</accession>
<comment type="caution">
    <text evidence="1">The sequence shown here is derived from an EMBL/GenBank/DDBJ whole genome shotgun (WGS) entry which is preliminary data.</text>
</comment>